<keyword evidence="2" id="KW-1185">Reference proteome</keyword>
<evidence type="ECO:0000313" key="2">
    <source>
        <dbReference type="Proteomes" id="UP000216947"/>
    </source>
</evidence>
<protein>
    <submittedName>
        <fullName evidence="1">Uncharacterized protein</fullName>
    </submittedName>
</protein>
<gene>
    <name evidence="1" type="ORF">CAL19_12585</name>
</gene>
<proteinExistence type="predicted"/>
<name>A0A261R0P9_9BORD</name>
<dbReference type="EMBL" id="NEVK01000006">
    <property type="protein sequence ID" value="OZI17913.1"/>
    <property type="molecule type" value="Genomic_DNA"/>
</dbReference>
<accession>A0A261R0P9</accession>
<sequence length="83" mass="9412">MGEDNGILAHVGGGYHAAAIQKLPPAAEAEERSYDVVIEAGHAGWVRIYFQRMRARHHKHSHWFWQAYRAEPVNPPDDELAPQ</sequence>
<dbReference type="RefSeq" id="WP_094796936.1">
    <property type="nucleotide sequence ID" value="NZ_NEVK01000006.1"/>
</dbReference>
<organism evidence="1 2">
    <name type="scientific">Bordetella genomosp. 7</name>
    <dbReference type="NCBI Taxonomy" id="1416805"/>
    <lineage>
        <taxon>Bacteria</taxon>
        <taxon>Pseudomonadati</taxon>
        <taxon>Pseudomonadota</taxon>
        <taxon>Betaproteobacteria</taxon>
        <taxon>Burkholderiales</taxon>
        <taxon>Alcaligenaceae</taxon>
        <taxon>Bordetella</taxon>
    </lineage>
</organism>
<comment type="caution">
    <text evidence="1">The sequence shown here is derived from an EMBL/GenBank/DDBJ whole genome shotgun (WGS) entry which is preliminary data.</text>
</comment>
<dbReference type="Proteomes" id="UP000216947">
    <property type="component" value="Unassembled WGS sequence"/>
</dbReference>
<dbReference type="AlphaFoldDB" id="A0A261R0P9"/>
<evidence type="ECO:0000313" key="1">
    <source>
        <dbReference type="EMBL" id="OZI17913.1"/>
    </source>
</evidence>
<reference evidence="2" key="1">
    <citation type="submission" date="2017-05" db="EMBL/GenBank/DDBJ databases">
        <title>Complete and WGS of Bordetella genogroups.</title>
        <authorList>
            <person name="Spilker T."/>
            <person name="Lipuma J."/>
        </authorList>
    </citation>
    <scope>NUCLEOTIDE SEQUENCE [LARGE SCALE GENOMIC DNA]</scope>
    <source>
        <strain evidence="2">AU18089</strain>
    </source>
</reference>